<keyword evidence="1" id="KW-0472">Membrane</keyword>
<keyword evidence="1" id="KW-0812">Transmembrane</keyword>
<feature type="transmembrane region" description="Helical" evidence="1">
    <location>
        <begin position="192"/>
        <end position="213"/>
    </location>
</feature>
<dbReference type="Proteomes" id="UP001610334">
    <property type="component" value="Unassembled WGS sequence"/>
</dbReference>
<sequence>MTQPRVNTVDARLWAAARYFHRNGFITLVTPRRPFIPEWVAKRFKPAAATTTADDGYGYRVNIADMHRMYMRYLQAKLIKAAITLHFNHESGISERETDVLESTLRNYVQAVQDQEYMAKHSGKRNDPFIASSERLHDNHLLEREMGRQGKIPSDLEELKGSARPTGPWEKGNKGAAQPVYATRGETLKRGLLSRLAGALVGGAFLVGPMWLLALERDLYFQLGFTTGCVSLFGFLMAWSLDTLEAVFAASIAYAAVLMVFIGVIMQETGDR</sequence>
<dbReference type="EMBL" id="JBFXLT010000031">
    <property type="protein sequence ID" value="KAL2814810.1"/>
    <property type="molecule type" value="Genomic_DNA"/>
</dbReference>
<comment type="caution">
    <text evidence="3">The sequence shown here is derived from an EMBL/GenBank/DDBJ whole genome shotgun (WGS) entry which is preliminary data.</text>
</comment>
<keyword evidence="1" id="KW-1133">Transmembrane helix</keyword>
<name>A0ABR4HH86_9EURO</name>
<reference evidence="3 4" key="1">
    <citation type="submission" date="2024-07" db="EMBL/GenBank/DDBJ databases">
        <title>Section-level genome sequencing and comparative genomics of Aspergillus sections Usti and Cavernicolus.</title>
        <authorList>
            <consortium name="Lawrence Berkeley National Laboratory"/>
            <person name="Nybo J.L."/>
            <person name="Vesth T.C."/>
            <person name="Theobald S."/>
            <person name="Frisvad J.C."/>
            <person name="Larsen T.O."/>
            <person name="Kjaerboelling I."/>
            <person name="Rothschild-Mancinelli K."/>
            <person name="Lyhne E.K."/>
            <person name="Kogle M.E."/>
            <person name="Barry K."/>
            <person name="Clum A."/>
            <person name="Na H."/>
            <person name="Ledsgaard L."/>
            <person name="Lin J."/>
            <person name="Lipzen A."/>
            <person name="Kuo A."/>
            <person name="Riley R."/>
            <person name="Mondo S."/>
            <person name="Labutti K."/>
            <person name="Haridas S."/>
            <person name="Pangalinan J."/>
            <person name="Salamov A.A."/>
            <person name="Simmons B.A."/>
            <person name="Magnuson J.K."/>
            <person name="Chen J."/>
            <person name="Drula E."/>
            <person name="Henrissat B."/>
            <person name="Wiebenga A."/>
            <person name="Lubbers R.J."/>
            <person name="Gomes A.C."/>
            <person name="Makela M.R."/>
            <person name="Stajich J."/>
            <person name="Grigoriev I.V."/>
            <person name="Mortensen U.H."/>
            <person name="De Vries R.P."/>
            <person name="Baker S.E."/>
            <person name="Andersen M.R."/>
        </authorList>
    </citation>
    <scope>NUCLEOTIDE SEQUENCE [LARGE SCALE GENOMIC DNA]</scope>
    <source>
        <strain evidence="3 4">CBS 588.65</strain>
    </source>
</reference>
<evidence type="ECO:0000256" key="1">
    <source>
        <dbReference type="SAM" id="Phobius"/>
    </source>
</evidence>
<gene>
    <name evidence="3" type="ORF">BJX63DRAFT_431199</name>
</gene>
<dbReference type="Pfam" id="PF20237">
    <property type="entry name" value="DUF6594"/>
    <property type="match status" value="1"/>
</dbReference>
<evidence type="ECO:0000313" key="3">
    <source>
        <dbReference type="EMBL" id="KAL2814810.1"/>
    </source>
</evidence>
<protein>
    <recommendedName>
        <fullName evidence="2">DUF6594 domain-containing protein</fullName>
    </recommendedName>
</protein>
<keyword evidence="4" id="KW-1185">Reference proteome</keyword>
<proteinExistence type="predicted"/>
<feature type="transmembrane region" description="Helical" evidence="1">
    <location>
        <begin position="219"/>
        <end position="239"/>
    </location>
</feature>
<organism evidence="3 4">
    <name type="scientific">Aspergillus granulosus</name>
    <dbReference type="NCBI Taxonomy" id="176169"/>
    <lineage>
        <taxon>Eukaryota</taxon>
        <taxon>Fungi</taxon>
        <taxon>Dikarya</taxon>
        <taxon>Ascomycota</taxon>
        <taxon>Pezizomycotina</taxon>
        <taxon>Eurotiomycetes</taxon>
        <taxon>Eurotiomycetidae</taxon>
        <taxon>Eurotiales</taxon>
        <taxon>Aspergillaceae</taxon>
        <taxon>Aspergillus</taxon>
        <taxon>Aspergillus subgen. Nidulantes</taxon>
    </lineage>
</organism>
<evidence type="ECO:0000259" key="2">
    <source>
        <dbReference type="Pfam" id="PF20237"/>
    </source>
</evidence>
<accession>A0ABR4HH86</accession>
<dbReference type="InterPro" id="IPR046529">
    <property type="entry name" value="DUF6594"/>
</dbReference>
<feature type="domain" description="DUF6594" evidence="2">
    <location>
        <begin position="169"/>
        <end position="259"/>
    </location>
</feature>
<evidence type="ECO:0000313" key="4">
    <source>
        <dbReference type="Proteomes" id="UP001610334"/>
    </source>
</evidence>
<feature type="transmembrane region" description="Helical" evidence="1">
    <location>
        <begin position="246"/>
        <end position="266"/>
    </location>
</feature>